<sequence length="1085" mass="118008">MAPIKDLISKFSDFKNNKKLIISSAVLALVLFSAVVGIAVTKSNQTKNQKIPTLSPTSHAVLKSVCSSTLYPELCFSAVAATGKKLTSDKDVIEASLNLTTNAVKHNYFAVKKLITKRKGLTAREVTALHDCLEIIDETLDELHVALEDLHQYPKGKSLRKHADDLKTLISSAITNQGTCLDGFSYDNADRKLRKALLKGQVHVEHMCSNALAMIKNMTETDIANFELKDKSGSTNNRKLKEELTGDLDGEGWPNWLSIGDRRLLQGSTGVNADATVAADGSGDFTTVAAAVAAAPEKSNKRYVIHIKAGVYRENVEVSKKKKNIMFLGDGRGKTIITGKRNVVDGSTTFHSATVAAVGERFLARDITFQNTAGPSKHQAVALRVGSDFSAFYNCDMLAYQDTLYVHSNRQFFVKCHIAGTVDFIFGNAAAVLQDCVINARRPNSNQKNMVTAQGRSDPNQNTGIVIQNCKIGATSDLMAVKGSFSTYLGRPWKQYSRTVIMQSDISDVIRPEGWLEWSGDFALDTLTYREYLNRGAGSGTANRVKWKGYQVITNVTEAQQYTAGQFIGGEGWLGSTVTSFKGYGKVDEAQDLALKKKTRKRLILLTVSGVILVAVIIAAVVGTVVHSKNKNSSEPTPSSPPELTPSTSLKTICSVTRFPESCFNSISKLPSSNTTDPEVLFKLSLKVIIDELDSISDLPEKLSTETEDERIKSALRVCGNLIEDALDRLNDTVSSMDASKDGSKKTLNSSRINDLKTWLSATVTDHETCFDAIDELATNKTEYGNSTITKQLKSAMSSSTEFASNSLAIVSKILAAISDFGIPIHGRRRLLMSQQTPEWARRRLLQTEGLKPDVTVAADGSGDVMTVNEAVAMVPKKSLKVFVIYVKAGRYVENVVMDKGKWNVMIYGDGKDKTIIAGGKNFIDGTPTYETATFAIQGKGFIMKDIAIINTSGAAKHQAVAFRSGSDFSVYYQCSFDANGNVTAPTYLGRPWKDFSTTVIMETEIGPVVKATGWMSWVDGVDPPPSIVYGEYKNTGPGSDVAMRVKWAGYKAVMTADEAAKFTVATLLHGGDWIPATGVTHQLS</sequence>
<comment type="similarity">
    <text evidence="2">In the N-terminal section; belongs to the PMEI family.</text>
</comment>
<comment type="caution">
    <text evidence="10">The sequence shown here is derived from an EMBL/GenBank/DDBJ whole genome shotgun (WGS) entry which is preliminary data.</text>
</comment>
<dbReference type="InterPro" id="IPR011050">
    <property type="entry name" value="Pectin_lyase_fold/virulence"/>
</dbReference>
<evidence type="ECO:0000256" key="2">
    <source>
        <dbReference type="ARBA" id="ARBA00006027"/>
    </source>
</evidence>
<keyword evidence="4" id="KW-0378">Hydrolase</keyword>
<dbReference type="PROSITE" id="PS00800">
    <property type="entry name" value="PECTINESTERASE_1"/>
    <property type="match status" value="2"/>
</dbReference>
<proteinExistence type="inferred from homology"/>
<organism evidence="10 11">
    <name type="scientific">Brassica napus</name>
    <name type="common">Rape</name>
    <dbReference type="NCBI Taxonomy" id="3708"/>
    <lineage>
        <taxon>Eukaryota</taxon>
        <taxon>Viridiplantae</taxon>
        <taxon>Streptophyta</taxon>
        <taxon>Embryophyta</taxon>
        <taxon>Tracheophyta</taxon>
        <taxon>Spermatophyta</taxon>
        <taxon>Magnoliopsida</taxon>
        <taxon>eudicotyledons</taxon>
        <taxon>Gunneridae</taxon>
        <taxon>Pentapetalae</taxon>
        <taxon>rosids</taxon>
        <taxon>malvids</taxon>
        <taxon>Brassicales</taxon>
        <taxon>Brassicaceae</taxon>
        <taxon>Brassiceae</taxon>
        <taxon>Brassica</taxon>
    </lineage>
</organism>
<feature type="domain" description="Pectinesterase inhibitor" evidence="9">
    <location>
        <begin position="57"/>
        <end position="214"/>
    </location>
</feature>
<keyword evidence="5" id="KW-0063">Aspartyl esterase</keyword>
<dbReference type="SUPFAM" id="SSF51126">
    <property type="entry name" value="Pectin lyase-like"/>
    <property type="match status" value="2"/>
</dbReference>
<dbReference type="InterPro" id="IPR012334">
    <property type="entry name" value="Pectin_lyas_fold"/>
</dbReference>
<feature type="transmembrane region" description="Helical" evidence="8">
    <location>
        <begin position="603"/>
        <end position="626"/>
    </location>
</feature>
<keyword evidence="8" id="KW-1133">Transmembrane helix</keyword>
<reference evidence="10 11" key="1">
    <citation type="submission" date="2021-05" db="EMBL/GenBank/DDBJ databases">
        <title>Genome Assembly of Synthetic Allotetraploid Brassica napus Reveals Homoeologous Exchanges between Subgenomes.</title>
        <authorList>
            <person name="Davis J.T."/>
        </authorList>
    </citation>
    <scope>NUCLEOTIDE SEQUENCE [LARGE SCALE GENOMIC DNA]</scope>
    <source>
        <strain evidence="11">cv. Da-Ae</strain>
        <tissue evidence="10">Seedling</tissue>
    </source>
</reference>
<evidence type="ECO:0000256" key="7">
    <source>
        <dbReference type="SAM" id="MobiDB-lite"/>
    </source>
</evidence>
<evidence type="ECO:0000256" key="3">
    <source>
        <dbReference type="ARBA" id="ARBA00007786"/>
    </source>
</evidence>
<evidence type="ECO:0000256" key="1">
    <source>
        <dbReference type="ARBA" id="ARBA00005184"/>
    </source>
</evidence>
<dbReference type="InterPro" id="IPR006501">
    <property type="entry name" value="Pectinesterase_inhib_dom"/>
</dbReference>
<dbReference type="InterPro" id="IPR018040">
    <property type="entry name" value="Pectinesterase_Tyr_AS"/>
</dbReference>
<dbReference type="SUPFAM" id="SSF101148">
    <property type="entry name" value="Plant invertase/pectin methylesterase inhibitor"/>
    <property type="match status" value="2"/>
</dbReference>
<dbReference type="InterPro" id="IPR035513">
    <property type="entry name" value="Invertase/methylesterase_inhib"/>
</dbReference>
<dbReference type="Proteomes" id="UP000824890">
    <property type="component" value="Unassembled WGS sequence"/>
</dbReference>
<name>A0ABQ7YZC6_BRANA</name>
<dbReference type="SMART" id="SM00856">
    <property type="entry name" value="PMEI"/>
    <property type="match status" value="2"/>
</dbReference>
<evidence type="ECO:0000256" key="8">
    <source>
        <dbReference type="SAM" id="Phobius"/>
    </source>
</evidence>
<dbReference type="Pfam" id="PF01095">
    <property type="entry name" value="Pectinesterase"/>
    <property type="match status" value="3"/>
</dbReference>
<keyword evidence="11" id="KW-1185">Reference proteome</keyword>
<evidence type="ECO:0000313" key="11">
    <source>
        <dbReference type="Proteomes" id="UP000824890"/>
    </source>
</evidence>
<protein>
    <recommendedName>
        <fullName evidence="9">Pectinesterase inhibitor domain-containing protein</fullName>
    </recommendedName>
</protein>
<keyword evidence="8" id="KW-0812">Transmembrane</keyword>
<dbReference type="InterPro" id="IPR000070">
    <property type="entry name" value="Pectinesterase_cat"/>
</dbReference>
<evidence type="ECO:0000313" key="10">
    <source>
        <dbReference type="EMBL" id="KAH0873301.1"/>
    </source>
</evidence>
<evidence type="ECO:0000256" key="6">
    <source>
        <dbReference type="PROSITE-ProRule" id="PRU10040"/>
    </source>
</evidence>
<feature type="transmembrane region" description="Helical" evidence="8">
    <location>
        <begin position="20"/>
        <end position="40"/>
    </location>
</feature>
<feature type="active site" evidence="6">
    <location>
        <position position="423"/>
    </location>
</feature>
<feature type="domain" description="Pectinesterase inhibitor" evidence="9">
    <location>
        <begin position="645"/>
        <end position="810"/>
    </location>
</feature>
<dbReference type="CDD" id="cd15798">
    <property type="entry name" value="PMEI-like_3"/>
    <property type="match status" value="2"/>
</dbReference>
<dbReference type="Gene3D" id="1.20.140.40">
    <property type="entry name" value="Invertase/pectin methylesterase inhibitor family protein"/>
    <property type="match status" value="2"/>
</dbReference>
<dbReference type="PROSITE" id="PS00503">
    <property type="entry name" value="PECTINESTERASE_2"/>
    <property type="match status" value="1"/>
</dbReference>
<dbReference type="PANTHER" id="PTHR31707">
    <property type="entry name" value="PECTINESTERASE"/>
    <property type="match status" value="1"/>
</dbReference>
<comment type="pathway">
    <text evidence="1">Glycan metabolism; pectin degradation; 2-dehydro-3-deoxy-D-gluconate from pectin: step 1/5.</text>
</comment>
<evidence type="ECO:0000256" key="4">
    <source>
        <dbReference type="ARBA" id="ARBA00022801"/>
    </source>
</evidence>
<dbReference type="NCBIfam" id="TIGR01614">
    <property type="entry name" value="PME_inhib"/>
    <property type="match status" value="2"/>
</dbReference>
<dbReference type="InterPro" id="IPR033131">
    <property type="entry name" value="Pectinesterase_Asp_AS"/>
</dbReference>
<evidence type="ECO:0000256" key="5">
    <source>
        <dbReference type="ARBA" id="ARBA00023085"/>
    </source>
</evidence>
<keyword evidence="8" id="KW-0472">Membrane</keyword>
<accession>A0ABQ7YZC6</accession>
<feature type="region of interest" description="Disordered" evidence="7">
    <location>
        <begin position="629"/>
        <end position="648"/>
    </location>
</feature>
<evidence type="ECO:0000259" key="9">
    <source>
        <dbReference type="SMART" id="SM00856"/>
    </source>
</evidence>
<dbReference type="Gene3D" id="2.160.20.10">
    <property type="entry name" value="Single-stranded right-handed beta-helix, Pectin lyase-like"/>
    <property type="match status" value="3"/>
</dbReference>
<dbReference type="Pfam" id="PF04043">
    <property type="entry name" value="PMEI"/>
    <property type="match status" value="2"/>
</dbReference>
<dbReference type="EMBL" id="JAGKQM010000016">
    <property type="protein sequence ID" value="KAH0873301.1"/>
    <property type="molecule type" value="Genomic_DNA"/>
</dbReference>
<comment type="similarity">
    <text evidence="3">In the C-terminal section; belongs to the pectinesterase family.</text>
</comment>
<gene>
    <name evidence="10" type="ORF">HID58_070663</name>
</gene>